<dbReference type="InterPro" id="IPR016185">
    <property type="entry name" value="PreATP-grasp_dom_sf"/>
</dbReference>
<dbReference type="EMBL" id="JBHRXN010000031">
    <property type="protein sequence ID" value="MFC3533218.1"/>
    <property type="molecule type" value="Genomic_DNA"/>
</dbReference>
<organism evidence="3 4">
    <name type="scientific">Vogesella facilis</name>
    <dbReference type="NCBI Taxonomy" id="1655232"/>
    <lineage>
        <taxon>Bacteria</taxon>
        <taxon>Pseudomonadati</taxon>
        <taxon>Pseudomonadota</taxon>
        <taxon>Betaproteobacteria</taxon>
        <taxon>Neisseriales</taxon>
        <taxon>Chromobacteriaceae</taxon>
        <taxon>Vogesella</taxon>
    </lineage>
</organism>
<reference evidence="3" key="3">
    <citation type="submission" date="2024-09" db="EMBL/GenBank/DDBJ databases">
        <authorList>
            <person name="Sun Q."/>
            <person name="Mori K."/>
        </authorList>
    </citation>
    <scope>NUCLEOTIDE SEQUENCE</scope>
    <source>
        <strain evidence="3">KCTC 42742</strain>
    </source>
</reference>
<evidence type="ECO:0000259" key="1">
    <source>
        <dbReference type="Pfam" id="PF00289"/>
    </source>
</evidence>
<feature type="domain" description="Biotin carboxylase-like N-terminal" evidence="1">
    <location>
        <begin position="4"/>
        <end position="27"/>
    </location>
</feature>
<reference evidence="4" key="2">
    <citation type="journal article" date="2019" name="Int. J. Syst. Evol. Microbiol.">
        <title>The Global Catalogue of Microorganisms (GCM) 10K type strain sequencing project: providing services to taxonomists for standard genome sequencing and annotation.</title>
        <authorList>
            <consortium name="The Broad Institute Genomics Platform"/>
            <consortium name="The Broad Institute Genome Sequencing Center for Infectious Disease"/>
            <person name="Wu L."/>
            <person name="Ma J."/>
        </authorList>
    </citation>
    <scope>NUCLEOTIDE SEQUENCE [LARGE SCALE GENOMIC DNA]</scope>
    <source>
        <strain evidence="4">KCTC 42742</strain>
    </source>
</reference>
<dbReference type="Gene3D" id="3.40.50.20">
    <property type="match status" value="1"/>
</dbReference>
<proteinExistence type="predicted"/>
<sequence length="27" mass="3048">MNSIRSILIANRSEIAIRVMRAASEMN</sequence>
<gene>
    <name evidence="2" type="ORF">ACFOLG_07605</name>
    <name evidence="3" type="ORF">ACFOLG_13620</name>
</gene>
<dbReference type="EMBL" id="JBHRXN010000017">
    <property type="protein sequence ID" value="MFC3532049.1"/>
    <property type="molecule type" value="Genomic_DNA"/>
</dbReference>
<dbReference type="Proteomes" id="UP001595741">
    <property type="component" value="Unassembled WGS sequence"/>
</dbReference>
<evidence type="ECO:0000313" key="2">
    <source>
        <dbReference type="EMBL" id="MFC3532049.1"/>
    </source>
</evidence>
<comment type="caution">
    <text evidence="3">The sequence shown here is derived from an EMBL/GenBank/DDBJ whole genome shotgun (WGS) entry which is preliminary data.</text>
</comment>
<keyword evidence="4" id="KW-1185">Reference proteome</keyword>
<accession>A0ABV7RHY1</accession>
<name>A0ABV7RHY1_9NEIS</name>
<dbReference type="InterPro" id="IPR005481">
    <property type="entry name" value="BC-like_N"/>
</dbReference>
<dbReference type="SUPFAM" id="SSF52440">
    <property type="entry name" value="PreATP-grasp domain"/>
    <property type="match status" value="1"/>
</dbReference>
<dbReference type="Pfam" id="PF00289">
    <property type="entry name" value="Biotin_carb_N"/>
    <property type="match status" value="1"/>
</dbReference>
<feature type="non-terminal residue" evidence="3">
    <location>
        <position position="27"/>
    </location>
</feature>
<reference evidence="3" key="1">
    <citation type="journal article" date="2014" name="Int. J. Syst. Evol. Microbiol.">
        <title>Complete genome of a new Firmicutes species belonging to the dominant human colonic microbiota ('Ruminococcus bicirculans') reveals two chromosomes and a selective capacity to utilize plant glucans.</title>
        <authorList>
            <consortium name="NISC Comparative Sequencing Program"/>
            <person name="Wegmann U."/>
            <person name="Louis P."/>
            <person name="Goesmann A."/>
            <person name="Henrissat B."/>
            <person name="Duncan S.H."/>
            <person name="Flint H.J."/>
        </authorList>
    </citation>
    <scope>NUCLEOTIDE SEQUENCE</scope>
    <source>
        <strain evidence="3">KCTC 42742</strain>
    </source>
</reference>
<protein>
    <submittedName>
        <fullName evidence="3">Biotin carboxylase N-terminal domain-containing protein</fullName>
    </submittedName>
</protein>
<evidence type="ECO:0000313" key="3">
    <source>
        <dbReference type="EMBL" id="MFC3533218.1"/>
    </source>
</evidence>
<dbReference type="RefSeq" id="WP_386090371.1">
    <property type="nucleotide sequence ID" value="NZ_JBHRXN010000017.1"/>
</dbReference>
<evidence type="ECO:0000313" key="4">
    <source>
        <dbReference type="Proteomes" id="UP001595741"/>
    </source>
</evidence>